<sequence length="274" mass="29426" precursor="true">MIDFVSPILKPKRTALLLTVLMLAGFASVVTAQENAGLIIKLDPPGQRDFVLDKADMITPEDEAKIKELADKLLTDKAAPLVVVTINSMAEYGAPGLRIETFARLLFDQWQIGPEKIGETSWNKGILLLVSESDRKARIELGAGWGREKDDLCQKIMDEQIVSRFKQGQFSEGILAGVESLEKMARDLKLPAAPKPAWFYPVLIGVIGLGIFTIFSLIRKGASGWAWLFWGAVFAIIGTVLYHMATNSGGSSGYSGGSFGGGGFSGGGGASGSW</sequence>
<dbReference type="OrthoDB" id="9810918at2"/>
<keyword evidence="5" id="KW-1185">Reference proteome</keyword>
<reference evidence="4 5" key="1">
    <citation type="submission" date="2019-02" db="EMBL/GenBank/DDBJ databases">
        <title>Deep-cultivation of Planctomycetes and their phenomic and genomic characterization uncovers novel biology.</title>
        <authorList>
            <person name="Wiegand S."/>
            <person name="Jogler M."/>
            <person name="Boedeker C."/>
            <person name="Pinto D."/>
            <person name="Vollmers J."/>
            <person name="Rivas-Marin E."/>
            <person name="Kohn T."/>
            <person name="Peeters S.H."/>
            <person name="Heuer A."/>
            <person name="Rast P."/>
            <person name="Oberbeckmann S."/>
            <person name="Bunk B."/>
            <person name="Jeske O."/>
            <person name="Meyerdierks A."/>
            <person name="Storesund J.E."/>
            <person name="Kallscheuer N."/>
            <person name="Luecker S."/>
            <person name="Lage O.M."/>
            <person name="Pohl T."/>
            <person name="Merkel B.J."/>
            <person name="Hornburger P."/>
            <person name="Mueller R.-W."/>
            <person name="Bruemmer F."/>
            <person name="Labrenz M."/>
            <person name="Spormann A.M."/>
            <person name="Op Den Camp H."/>
            <person name="Overmann J."/>
            <person name="Amann R."/>
            <person name="Jetten M.S.M."/>
            <person name="Mascher T."/>
            <person name="Medema M.H."/>
            <person name="Devos D.P."/>
            <person name="Kaster A.-K."/>
            <person name="Ovreas L."/>
            <person name="Rohde M."/>
            <person name="Galperin M.Y."/>
            <person name="Jogler C."/>
        </authorList>
    </citation>
    <scope>NUCLEOTIDE SEQUENCE [LARGE SCALE GENOMIC DNA]</scope>
    <source>
        <strain evidence="4 5">Pan54</strain>
    </source>
</reference>
<feature type="transmembrane region" description="Helical" evidence="1">
    <location>
        <begin position="225"/>
        <end position="245"/>
    </location>
</feature>
<evidence type="ECO:0000313" key="5">
    <source>
        <dbReference type="Proteomes" id="UP000316095"/>
    </source>
</evidence>
<keyword evidence="1" id="KW-0472">Membrane</keyword>
<accession>A0A5C5XI83</accession>
<dbReference type="Gene3D" id="3.10.310.50">
    <property type="match status" value="1"/>
</dbReference>
<comment type="caution">
    <text evidence="4">The sequence shown here is derived from an EMBL/GenBank/DDBJ whole genome shotgun (WGS) entry which is preliminary data.</text>
</comment>
<dbReference type="EMBL" id="SJPG01000001">
    <property type="protein sequence ID" value="TWT62429.1"/>
    <property type="molecule type" value="Genomic_DNA"/>
</dbReference>
<protein>
    <recommendedName>
        <fullName evidence="3">TPM domain-containing protein</fullName>
    </recommendedName>
</protein>
<dbReference type="InterPro" id="IPR007621">
    <property type="entry name" value="TPM_dom"/>
</dbReference>
<organism evidence="4 5">
    <name type="scientific">Rubinisphaera italica</name>
    <dbReference type="NCBI Taxonomy" id="2527969"/>
    <lineage>
        <taxon>Bacteria</taxon>
        <taxon>Pseudomonadati</taxon>
        <taxon>Planctomycetota</taxon>
        <taxon>Planctomycetia</taxon>
        <taxon>Planctomycetales</taxon>
        <taxon>Planctomycetaceae</taxon>
        <taxon>Rubinisphaera</taxon>
    </lineage>
</organism>
<feature type="signal peptide" evidence="2">
    <location>
        <begin position="1"/>
        <end position="32"/>
    </location>
</feature>
<feature type="chain" id="PRO_5022831973" description="TPM domain-containing protein" evidence="2">
    <location>
        <begin position="33"/>
        <end position="274"/>
    </location>
</feature>
<evidence type="ECO:0000313" key="4">
    <source>
        <dbReference type="EMBL" id="TWT62429.1"/>
    </source>
</evidence>
<dbReference type="RefSeq" id="WP_146504285.1">
    <property type="nucleotide sequence ID" value="NZ_SJPG01000001.1"/>
</dbReference>
<feature type="domain" description="TPM" evidence="3">
    <location>
        <begin position="51"/>
        <end position="183"/>
    </location>
</feature>
<evidence type="ECO:0000256" key="1">
    <source>
        <dbReference type="SAM" id="Phobius"/>
    </source>
</evidence>
<keyword evidence="1" id="KW-1133">Transmembrane helix</keyword>
<dbReference type="Proteomes" id="UP000316095">
    <property type="component" value="Unassembled WGS sequence"/>
</dbReference>
<keyword evidence="2" id="KW-0732">Signal</keyword>
<dbReference type="PANTHER" id="PTHR30373">
    <property type="entry name" value="UPF0603 PROTEIN YGCG"/>
    <property type="match status" value="1"/>
</dbReference>
<keyword evidence="1" id="KW-0812">Transmembrane</keyword>
<evidence type="ECO:0000259" key="3">
    <source>
        <dbReference type="Pfam" id="PF04536"/>
    </source>
</evidence>
<gene>
    <name evidence="4" type="ORF">Pan54_31710</name>
</gene>
<name>A0A5C5XI83_9PLAN</name>
<evidence type="ECO:0000256" key="2">
    <source>
        <dbReference type="SAM" id="SignalP"/>
    </source>
</evidence>
<dbReference type="PANTHER" id="PTHR30373:SF2">
    <property type="entry name" value="UPF0603 PROTEIN YGCG"/>
    <property type="match status" value="1"/>
</dbReference>
<proteinExistence type="predicted"/>
<dbReference type="Pfam" id="PF04536">
    <property type="entry name" value="TPM_phosphatase"/>
    <property type="match status" value="1"/>
</dbReference>
<dbReference type="AlphaFoldDB" id="A0A5C5XI83"/>
<feature type="transmembrane region" description="Helical" evidence="1">
    <location>
        <begin position="198"/>
        <end position="218"/>
    </location>
</feature>